<protein>
    <submittedName>
        <fullName evidence="2">Transcriptional regulator, MarR family</fullName>
    </submittedName>
</protein>
<dbReference type="InterPro" id="IPR036388">
    <property type="entry name" value="WH-like_DNA-bd_sf"/>
</dbReference>
<dbReference type="PANTHER" id="PTHR33164:SF104">
    <property type="entry name" value="TRANSCRIPTIONAL REGULATORY PROTEIN"/>
    <property type="match status" value="1"/>
</dbReference>
<evidence type="ECO:0000313" key="2">
    <source>
        <dbReference type="EMBL" id="SNZ19439.1"/>
    </source>
</evidence>
<accession>A0A285PCJ6</accession>
<gene>
    <name evidence="2" type="ORF">SAMN06265368_2524</name>
</gene>
<dbReference type="InterPro" id="IPR039422">
    <property type="entry name" value="MarR/SlyA-like"/>
</dbReference>
<dbReference type="InterPro" id="IPR036390">
    <property type="entry name" value="WH_DNA-bd_sf"/>
</dbReference>
<dbReference type="InterPro" id="IPR000835">
    <property type="entry name" value="HTH_MarR-typ"/>
</dbReference>
<feature type="domain" description="HTH marR-type" evidence="1">
    <location>
        <begin position="8"/>
        <end position="144"/>
    </location>
</feature>
<dbReference type="RefSeq" id="WP_097153789.1">
    <property type="nucleotide sequence ID" value="NZ_OBEL01000002.1"/>
</dbReference>
<dbReference type="EMBL" id="OBEL01000002">
    <property type="protein sequence ID" value="SNZ19439.1"/>
    <property type="molecule type" value="Genomic_DNA"/>
</dbReference>
<dbReference type="SUPFAM" id="SSF46785">
    <property type="entry name" value="Winged helix' DNA-binding domain"/>
    <property type="match status" value="1"/>
</dbReference>
<sequence length="148" mass="16784">MTYPKPETIAVWTSLVSANKILLDDIEDALKSEGLPTLHWYDLLLEIEKAGEDGIRPFELRKRLLLPQYGVSRLLERMAKAGLINRQDVEDDGRGHIITLTQKGQETRKAMWPVYAGVLAQSIEQRFTESETAEFAHLLKKLTPLGNI</sequence>
<name>A0A285PCJ6_9HYPH</name>
<dbReference type="Proteomes" id="UP000219439">
    <property type="component" value="Unassembled WGS sequence"/>
</dbReference>
<keyword evidence="3" id="KW-1185">Reference proteome</keyword>
<dbReference type="PROSITE" id="PS50995">
    <property type="entry name" value="HTH_MARR_2"/>
    <property type="match status" value="1"/>
</dbReference>
<dbReference type="PANTHER" id="PTHR33164">
    <property type="entry name" value="TRANSCRIPTIONAL REGULATOR, MARR FAMILY"/>
    <property type="match status" value="1"/>
</dbReference>
<dbReference type="Pfam" id="PF12802">
    <property type="entry name" value="MarR_2"/>
    <property type="match status" value="1"/>
</dbReference>
<evidence type="ECO:0000259" key="1">
    <source>
        <dbReference type="PROSITE" id="PS50995"/>
    </source>
</evidence>
<dbReference type="AlphaFoldDB" id="A0A285PCJ6"/>
<proteinExistence type="predicted"/>
<organism evidence="2 3">
    <name type="scientific">Cohaesibacter gelatinilyticus</name>
    <dbReference type="NCBI Taxonomy" id="372072"/>
    <lineage>
        <taxon>Bacteria</taxon>
        <taxon>Pseudomonadati</taxon>
        <taxon>Pseudomonadota</taxon>
        <taxon>Alphaproteobacteria</taxon>
        <taxon>Hyphomicrobiales</taxon>
        <taxon>Cohaesibacteraceae</taxon>
    </lineage>
</organism>
<dbReference type="GO" id="GO:0006950">
    <property type="term" value="P:response to stress"/>
    <property type="evidence" value="ECO:0007669"/>
    <property type="project" value="TreeGrafter"/>
</dbReference>
<dbReference type="Gene3D" id="1.10.10.10">
    <property type="entry name" value="Winged helix-like DNA-binding domain superfamily/Winged helix DNA-binding domain"/>
    <property type="match status" value="1"/>
</dbReference>
<dbReference type="GO" id="GO:0003700">
    <property type="term" value="F:DNA-binding transcription factor activity"/>
    <property type="evidence" value="ECO:0007669"/>
    <property type="project" value="InterPro"/>
</dbReference>
<dbReference type="OrthoDB" id="72352at2"/>
<dbReference type="SMART" id="SM00347">
    <property type="entry name" value="HTH_MARR"/>
    <property type="match status" value="1"/>
</dbReference>
<dbReference type="PRINTS" id="PR00598">
    <property type="entry name" value="HTHMARR"/>
</dbReference>
<reference evidence="2 3" key="1">
    <citation type="submission" date="2017-09" db="EMBL/GenBank/DDBJ databases">
        <authorList>
            <person name="Ehlers B."/>
            <person name="Leendertz F.H."/>
        </authorList>
    </citation>
    <scope>NUCLEOTIDE SEQUENCE [LARGE SCALE GENOMIC DNA]</scope>
    <source>
        <strain evidence="2 3">DSM 18289</strain>
    </source>
</reference>
<evidence type="ECO:0000313" key="3">
    <source>
        <dbReference type="Proteomes" id="UP000219439"/>
    </source>
</evidence>